<dbReference type="GO" id="GO:0003735">
    <property type="term" value="F:structural constituent of ribosome"/>
    <property type="evidence" value="ECO:0007669"/>
    <property type="project" value="InterPro"/>
</dbReference>
<dbReference type="PROSITE" id="PS01189">
    <property type="entry name" value="RIBOSOMAL_S12E"/>
    <property type="match status" value="1"/>
</dbReference>
<dbReference type="GO" id="GO:0008237">
    <property type="term" value="F:metallopeptidase activity"/>
    <property type="evidence" value="ECO:0007669"/>
    <property type="project" value="InterPro"/>
</dbReference>
<evidence type="ECO:0000313" key="8">
    <source>
        <dbReference type="Proteomes" id="UP000239899"/>
    </source>
</evidence>
<evidence type="ECO:0000313" key="7">
    <source>
        <dbReference type="EMBL" id="PRW45727.1"/>
    </source>
</evidence>
<dbReference type="PANTHER" id="PTHR11843">
    <property type="entry name" value="40S RIBOSOMAL PROTEIN S12"/>
    <property type="match status" value="1"/>
</dbReference>
<feature type="region of interest" description="Disordered" evidence="5">
    <location>
        <begin position="1"/>
        <end position="22"/>
    </location>
</feature>
<dbReference type="InterPro" id="IPR047860">
    <property type="entry name" value="Ribosomal_eS12_CS"/>
</dbReference>
<dbReference type="STRING" id="3076.A0A2P6TN14"/>
<keyword evidence="8" id="KW-1185">Reference proteome</keyword>
<evidence type="ECO:0000259" key="6">
    <source>
        <dbReference type="Pfam" id="PF01248"/>
    </source>
</evidence>
<evidence type="ECO:0000256" key="3">
    <source>
        <dbReference type="ARBA" id="ARBA00023274"/>
    </source>
</evidence>
<feature type="region of interest" description="Disordered" evidence="5">
    <location>
        <begin position="660"/>
        <end position="680"/>
    </location>
</feature>
<dbReference type="Proteomes" id="UP000239899">
    <property type="component" value="Unassembled WGS sequence"/>
</dbReference>
<dbReference type="SUPFAM" id="SSF55315">
    <property type="entry name" value="L30e-like"/>
    <property type="match status" value="1"/>
</dbReference>
<dbReference type="Pfam" id="PF01248">
    <property type="entry name" value="Ribosomal_L7Ae"/>
    <property type="match status" value="1"/>
</dbReference>
<comment type="caution">
    <text evidence="7">The sequence shown here is derived from an EMBL/GenBank/DDBJ whole genome shotgun (WGS) entry which is preliminary data.</text>
</comment>
<evidence type="ECO:0000256" key="1">
    <source>
        <dbReference type="ARBA" id="ARBA00005824"/>
    </source>
</evidence>
<comment type="similarity">
    <text evidence="1 4">Belongs to the eukaryotic ribosomal protein eS12 family.</text>
</comment>
<dbReference type="AlphaFoldDB" id="A0A2P6TN14"/>
<feature type="domain" description="Ribosomal protein eL8/eL30/eS12/Gadd45" evidence="6">
    <location>
        <begin position="29"/>
        <end position="122"/>
    </location>
</feature>
<sequence length="1275" mass="135277">MSDGGESPKSVQEAPAAAAPGEPMDLNTAIQVVMKKALAHDGLARGLHESARAIERGQAQLAILADDCNQPDYKKLIEALCAEQSVNLISVPEQQTLGQWAGLCKIDSEGEARKVVKCSCAVITDYGEETEGLAILQEYLKSRTTGIAWWQPVGAGLDCSAACARVDKTAWAINGGAASQALCSVMLNNKPYHGTKPITAGACSFTYIDSAGQAKTGVARAAAGAFYCGCTTAGTCWVPGSCPNGSTSISPINACVAEKSACASTFADGTIAKCAANGRLYRVESGKLRQFPSKEVYASYGSPPPTFEDRSTSCCQLSRCGAGAALPMGNCTTLFGFAFYPRKDSGWENIPGPGGVENAPYRGLTAQQLAAICGPKPHCEGFVRNGQTGEGWLKTGIRPPADWGSLPAADGCSGLWVRNPPILPAKCGKLERGIHFAGGDLTTCPELGGTCFYTRGVNTIEDCCNKCADKAGCGAFTFKWQDEAHTLGSCALKAATGFTRSYWGEHHSAVIVPQCRVPFCTAYAQGTCKCTACQQGWLPTDGKCLSATPVKLSASDPAFVDKARTVGPRQTLLVTNYLLEGDSKPSTLELKRKHVFHKTAKIVVQRPGGTVTKPAPDSRLFSGQVSGIPGSIAVLHVRSNGGVSGIALRGNGSWALGRQGGTGTNLAAPLGSRKSRPEDGTNMPPFIKGHDTQPATSGGVAAQAGPAVAATVGAASAQPAQLLQTVFDQKWQAVVGLEMDNSFMQQFKKEEDAIDYAADLIGYADSVYSREIQVDLVIGYIVMWPTSTHDPYSSLQTSQRVLEKLRDEWNTSRKAVKRTFAFLLSNLDLGGRGYLEALCGSPSDSKAYAVCTNMGTGFKWEGDQANWRCGDTDVTNGFIDMSRLCGTASYTRKTGWFGCFESGNVEQFSLQYYPDNTPAIGSLLAANNPVPPCVAAGVQPVLSIQITGQGSSDRWEMDSSQLELQLEYVERAGGKLHIRSRTFKMCKSQGVVVFPNTSPTFVMCDQQPIKACSHPDNDNNDYCSYCEATSTGAPKICVANGGNPCRDAMSATVELCNGLVHSDKWTNDCPNWMDKSAYVFKNQDKTLSAATARSCGKPLCDGTRACVDCRCPTGMCDAVTKRCPCDGAVLTDCTKCNCPKGQTCNSSQRCEVPPPTPQPCPDPTNQCDASCACPTDQACKQCYLHGAPLYRCINSFSRPCNPAEGVMNNPACAPFFIGDGSAYRVCNSQASNGYSFCAVIWICNTGVCRINDFLGISNACVCVGNTCNEATGKCQ</sequence>
<evidence type="ECO:0000256" key="4">
    <source>
        <dbReference type="RuleBase" id="RU000670"/>
    </source>
</evidence>
<dbReference type="Gene3D" id="3.40.390.10">
    <property type="entry name" value="Collagenase (Catalytic Domain)"/>
    <property type="match status" value="1"/>
</dbReference>
<dbReference type="GO" id="GO:1990904">
    <property type="term" value="C:ribonucleoprotein complex"/>
    <property type="evidence" value="ECO:0007669"/>
    <property type="project" value="UniProtKB-KW"/>
</dbReference>
<dbReference type="FunFam" id="3.30.1330.30:FF:000019">
    <property type="entry name" value="40S ribosomal protein S12"/>
    <property type="match status" value="1"/>
</dbReference>
<evidence type="ECO:0000256" key="5">
    <source>
        <dbReference type="SAM" id="MobiDB-lite"/>
    </source>
</evidence>
<dbReference type="GO" id="GO:0005840">
    <property type="term" value="C:ribosome"/>
    <property type="evidence" value="ECO:0007669"/>
    <property type="project" value="UniProtKB-KW"/>
</dbReference>
<dbReference type="GO" id="GO:0006412">
    <property type="term" value="P:translation"/>
    <property type="evidence" value="ECO:0007669"/>
    <property type="project" value="InterPro"/>
</dbReference>
<protein>
    <recommendedName>
        <fullName evidence="4">40S ribosomal protein S12</fullName>
    </recommendedName>
</protein>
<dbReference type="OrthoDB" id="10249311at2759"/>
<dbReference type="InterPro" id="IPR024079">
    <property type="entry name" value="MetalloPept_cat_dom_sf"/>
</dbReference>
<dbReference type="EMBL" id="LHPG02000011">
    <property type="protein sequence ID" value="PRW45727.1"/>
    <property type="molecule type" value="Genomic_DNA"/>
</dbReference>
<evidence type="ECO:0000256" key="2">
    <source>
        <dbReference type="ARBA" id="ARBA00022980"/>
    </source>
</evidence>
<dbReference type="PRINTS" id="PR00972">
    <property type="entry name" value="RIBSOMALS12E"/>
</dbReference>
<gene>
    <name evidence="7" type="ORF">C2E21_5832</name>
</gene>
<dbReference type="InterPro" id="IPR004038">
    <property type="entry name" value="Ribosomal_eL8/eL30/eS12/Gad45"/>
</dbReference>
<name>A0A2P6TN14_CHLSO</name>
<dbReference type="InterPro" id="IPR029064">
    <property type="entry name" value="Ribosomal_eL30-like_sf"/>
</dbReference>
<reference evidence="7 8" key="1">
    <citation type="journal article" date="2018" name="Plant J.">
        <title>Genome sequences of Chlorella sorokiniana UTEX 1602 and Micractinium conductrix SAG 241.80: implications to maltose excretion by a green alga.</title>
        <authorList>
            <person name="Arriola M.B."/>
            <person name="Velmurugan N."/>
            <person name="Zhang Y."/>
            <person name="Plunkett M.H."/>
            <person name="Hondzo H."/>
            <person name="Barney B.M."/>
        </authorList>
    </citation>
    <scope>NUCLEOTIDE SEQUENCE [LARGE SCALE GENOMIC DNA]</scope>
    <source>
        <strain evidence="8">UTEX 1602</strain>
    </source>
</reference>
<keyword evidence="3 4" id="KW-0687">Ribonucleoprotein</keyword>
<organism evidence="7 8">
    <name type="scientific">Chlorella sorokiniana</name>
    <name type="common">Freshwater green alga</name>
    <dbReference type="NCBI Taxonomy" id="3076"/>
    <lineage>
        <taxon>Eukaryota</taxon>
        <taxon>Viridiplantae</taxon>
        <taxon>Chlorophyta</taxon>
        <taxon>core chlorophytes</taxon>
        <taxon>Trebouxiophyceae</taxon>
        <taxon>Chlorellales</taxon>
        <taxon>Chlorellaceae</taxon>
        <taxon>Chlorella clade</taxon>
        <taxon>Chlorella</taxon>
    </lineage>
</organism>
<dbReference type="Pfam" id="PF13688">
    <property type="entry name" value="Reprolysin_5"/>
    <property type="match status" value="1"/>
</dbReference>
<dbReference type="Gene3D" id="3.30.1330.30">
    <property type="match status" value="1"/>
</dbReference>
<dbReference type="InterPro" id="IPR000530">
    <property type="entry name" value="Ribosomal_eS12"/>
</dbReference>
<proteinExistence type="inferred from homology"/>
<keyword evidence="2 4" id="KW-0689">Ribosomal protein</keyword>
<accession>A0A2P6TN14</accession>